<sequence>MLKVYKIYPQGFASNSYAVTADGKTCVVVDCAQPRVWDKVAELGLKPVAVLLTHGHYDHIGGCPVFTQNGVPVYASEEEAKNMFTPEYASISPRPVQSFSVNTVRGGQTLTYAGIDFRVISTPGHTSGGVCYLADDCLFTGDTLFCESVGRTDLPTGSYSQIVTSVKKLYALPGDYKIYCGHEEDSTLSHERANNPFVRAD</sequence>
<gene>
    <name evidence="6" type="ORF">IAB69_01305</name>
</gene>
<evidence type="ECO:0000256" key="1">
    <source>
        <dbReference type="ARBA" id="ARBA00001947"/>
    </source>
</evidence>
<dbReference type="PANTHER" id="PTHR46233:SF3">
    <property type="entry name" value="HYDROXYACYLGLUTATHIONE HYDROLASE GLOC"/>
    <property type="match status" value="1"/>
</dbReference>
<accession>A0A9D1MJQ2</accession>
<dbReference type="EMBL" id="DVNE01000011">
    <property type="protein sequence ID" value="HIU61274.1"/>
    <property type="molecule type" value="Genomic_DNA"/>
</dbReference>
<dbReference type="PANTHER" id="PTHR46233">
    <property type="entry name" value="HYDROXYACYLGLUTATHIONE HYDROLASE GLOC"/>
    <property type="match status" value="1"/>
</dbReference>
<evidence type="ECO:0000256" key="3">
    <source>
        <dbReference type="ARBA" id="ARBA00022801"/>
    </source>
</evidence>
<dbReference type="InterPro" id="IPR001279">
    <property type="entry name" value="Metallo-B-lactamas"/>
</dbReference>
<comment type="cofactor">
    <cofactor evidence="1">
        <name>Zn(2+)</name>
        <dbReference type="ChEBI" id="CHEBI:29105"/>
    </cofactor>
</comment>
<dbReference type="SMART" id="SM00849">
    <property type="entry name" value="Lactamase_B"/>
    <property type="match status" value="1"/>
</dbReference>
<protein>
    <submittedName>
        <fullName evidence="6">MBL fold metallo-hydrolase</fullName>
    </submittedName>
</protein>
<evidence type="ECO:0000256" key="2">
    <source>
        <dbReference type="ARBA" id="ARBA00022723"/>
    </source>
</evidence>
<keyword evidence="3" id="KW-0378">Hydrolase</keyword>
<name>A0A9D1MJQ2_9FIRM</name>
<dbReference type="Pfam" id="PF00753">
    <property type="entry name" value="Lactamase_B"/>
    <property type="match status" value="1"/>
</dbReference>
<organism evidence="6 7">
    <name type="scientific">Candidatus Coproplasma excrementigallinarum</name>
    <dbReference type="NCBI Taxonomy" id="2840747"/>
    <lineage>
        <taxon>Bacteria</taxon>
        <taxon>Bacillati</taxon>
        <taxon>Bacillota</taxon>
        <taxon>Clostridia</taxon>
        <taxon>Eubacteriales</taxon>
        <taxon>Candidatus Coproplasma</taxon>
    </lineage>
</organism>
<reference evidence="6" key="2">
    <citation type="journal article" date="2021" name="PeerJ">
        <title>Extensive microbial diversity within the chicken gut microbiome revealed by metagenomics and culture.</title>
        <authorList>
            <person name="Gilroy R."/>
            <person name="Ravi A."/>
            <person name="Getino M."/>
            <person name="Pursley I."/>
            <person name="Horton D.L."/>
            <person name="Alikhan N.F."/>
            <person name="Baker D."/>
            <person name="Gharbi K."/>
            <person name="Hall N."/>
            <person name="Watson M."/>
            <person name="Adriaenssens E.M."/>
            <person name="Foster-Nyarko E."/>
            <person name="Jarju S."/>
            <person name="Secka A."/>
            <person name="Antonio M."/>
            <person name="Oren A."/>
            <person name="Chaudhuri R.R."/>
            <person name="La Ragione R."/>
            <person name="Hildebrand F."/>
            <person name="Pallen M.J."/>
        </authorList>
    </citation>
    <scope>NUCLEOTIDE SEQUENCE</scope>
    <source>
        <strain evidence="6">CHK195-12923</strain>
    </source>
</reference>
<evidence type="ECO:0000313" key="7">
    <source>
        <dbReference type="Proteomes" id="UP000824110"/>
    </source>
</evidence>
<comment type="caution">
    <text evidence="6">The sequence shown here is derived from an EMBL/GenBank/DDBJ whole genome shotgun (WGS) entry which is preliminary data.</text>
</comment>
<dbReference type="GO" id="GO:0046872">
    <property type="term" value="F:metal ion binding"/>
    <property type="evidence" value="ECO:0007669"/>
    <property type="project" value="UniProtKB-KW"/>
</dbReference>
<dbReference type="CDD" id="cd06262">
    <property type="entry name" value="metallo-hydrolase-like_MBL-fold"/>
    <property type="match status" value="1"/>
</dbReference>
<evidence type="ECO:0000313" key="6">
    <source>
        <dbReference type="EMBL" id="HIU61274.1"/>
    </source>
</evidence>
<dbReference type="GO" id="GO:0016787">
    <property type="term" value="F:hydrolase activity"/>
    <property type="evidence" value="ECO:0007669"/>
    <property type="project" value="UniProtKB-KW"/>
</dbReference>
<dbReference type="Proteomes" id="UP000824110">
    <property type="component" value="Unassembled WGS sequence"/>
</dbReference>
<dbReference type="InterPro" id="IPR051453">
    <property type="entry name" value="MBL_Glyoxalase_II"/>
</dbReference>
<evidence type="ECO:0000259" key="5">
    <source>
        <dbReference type="SMART" id="SM00849"/>
    </source>
</evidence>
<dbReference type="InterPro" id="IPR036866">
    <property type="entry name" value="RibonucZ/Hydroxyglut_hydro"/>
</dbReference>
<dbReference type="SUPFAM" id="SSF56281">
    <property type="entry name" value="Metallo-hydrolase/oxidoreductase"/>
    <property type="match status" value="1"/>
</dbReference>
<keyword evidence="2" id="KW-0479">Metal-binding</keyword>
<dbReference type="AlphaFoldDB" id="A0A9D1MJQ2"/>
<evidence type="ECO:0000256" key="4">
    <source>
        <dbReference type="ARBA" id="ARBA00022833"/>
    </source>
</evidence>
<proteinExistence type="predicted"/>
<reference evidence="6" key="1">
    <citation type="submission" date="2020-10" db="EMBL/GenBank/DDBJ databases">
        <authorList>
            <person name="Gilroy R."/>
        </authorList>
    </citation>
    <scope>NUCLEOTIDE SEQUENCE</scope>
    <source>
        <strain evidence="6">CHK195-12923</strain>
    </source>
</reference>
<feature type="domain" description="Metallo-beta-lactamase" evidence="5">
    <location>
        <begin position="13"/>
        <end position="182"/>
    </location>
</feature>
<keyword evidence="4" id="KW-0862">Zinc</keyword>
<dbReference type="Gene3D" id="3.60.15.10">
    <property type="entry name" value="Ribonuclease Z/Hydroxyacylglutathione hydrolase-like"/>
    <property type="match status" value="1"/>
</dbReference>